<keyword evidence="2" id="KW-1133">Transmembrane helix</keyword>
<evidence type="ECO:0000256" key="2">
    <source>
        <dbReference type="SAM" id="Phobius"/>
    </source>
</evidence>
<feature type="compositionally biased region" description="Basic and acidic residues" evidence="1">
    <location>
        <begin position="13"/>
        <end position="27"/>
    </location>
</feature>
<dbReference type="Proteomes" id="UP000229681">
    <property type="component" value="Unassembled WGS sequence"/>
</dbReference>
<sequence>MSQFYRNQPPEPPPHEPEPPRGYRPEDYLGAPAPNPPRRTIDIFMAWLPSWLPRDPLMLGAIFAFSIVGSFCLISFCLFLTFSEGAIPRPSTSTLSAAATVTPIIVTATPEFTPLPPNDPSKIGSFLNPFIDASLEGMQALVIEVLDPITGNYVRSAPITANTLEMQQFITAFNIAQVITAPDFTCPDHVRFLIARADGSFISIGACLKGVVTLRGAAIPSLGGNDLPMGPYFTDILTPYLPSTYQALLRR</sequence>
<keyword evidence="2" id="KW-0472">Membrane</keyword>
<gene>
    <name evidence="3" type="ORF">CUN49_04575</name>
</gene>
<protein>
    <submittedName>
        <fullName evidence="3">Uncharacterized protein</fullName>
    </submittedName>
</protein>
<dbReference type="EMBL" id="PGTM01000042">
    <property type="protein sequence ID" value="PJF36608.1"/>
    <property type="molecule type" value="Genomic_DNA"/>
</dbReference>
<evidence type="ECO:0000313" key="4">
    <source>
        <dbReference type="Proteomes" id="UP000229681"/>
    </source>
</evidence>
<dbReference type="AlphaFoldDB" id="A0A2M8PGF1"/>
<feature type="transmembrane region" description="Helical" evidence="2">
    <location>
        <begin position="57"/>
        <end position="82"/>
    </location>
</feature>
<evidence type="ECO:0000256" key="1">
    <source>
        <dbReference type="SAM" id="MobiDB-lite"/>
    </source>
</evidence>
<proteinExistence type="predicted"/>
<reference evidence="3 4" key="1">
    <citation type="submission" date="2017-11" db="EMBL/GenBank/DDBJ databases">
        <title>Evolution of Phototrophy in the Chloroflexi Phylum Driven by Horizontal Gene Transfer.</title>
        <authorList>
            <person name="Ward L.M."/>
            <person name="Hemp J."/>
            <person name="Shih P.M."/>
            <person name="Mcglynn S.E."/>
            <person name="Fischer W."/>
        </authorList>
    </citation>
    <scope>NUCLEOTIDE SEQUENCE [LARGE SCALE GENOMIC DNA]</scope>
    <source>
        <strain evidence="3">JP3_13</strain>
    </source>
</reference>
<evidence type="ECO:0000313" key="3">
    <source>
        <dbReference type="EMBL" id="PJF36608.1"/>
    </source>
</evidence>
<keyword evidence="2" id="KW-0812">Transmembrane</keyword>
<name>A0A2M8PGF1_9CHLR</name>
<feature type="region of interest" description="Disordered" evidence="1">
    <location>
        <begin position="1"/>
        <end position="31"/>
    </location>
</feature>
<accession>A0A2M8PGF1</accession>
<comment type="caution">
    <text evidence="3">The sequence shown here is derived from an EMBL/GenBank/DDBJ whole genome shotgun (WGS) entry which is preliminary data.</text>
</comment>
<organism evidence="3 4">
    <name type="scientific">Candidatus Thermofonsia Clade 1 bacterium</name>
    <dbReference type="NCBI Taxonomy" id="2364210"/>
    <lineage>
        <taxon>Bacteria</taxon>
        <taxon>Bacillati</taxon>
        <taxon>Chloroflexota</taxon>
        <taxon>Candidatus Thermofontia</taxon>
        <taxon>Candidatus Thermofonsia Clade 1</taxon>
    </lineage>
</organism>